<protein>
    <recommendedName>
        <fullName evidence="3">Zn-dependent hydrolase</fullName>
    </recommendedName>
</protein>
<reference evidence="2" key="1">
    <citation type="journal article" date="2019" name="Int. J. Syst. Evol. Microbiol.">
        <title>The Global Catalogue of Microorganisms (GCM) 10K type strain sequencing project: providing services to taxonomists for standard genome sequencing and annotation.</title>
        <authorList>
            <consortium name="The Broad Institute Genomics Platform"/>
            <consortium name="The Broad Institute Genome Sequencing Center for Infectious Disease"/>
            <person name="Wu L."/>
            <person name="Ma J."/>
        </authorList>
    </citation>
    <scope>NUCLEOTIDE SEQUENCE [LARGE SCALE GENOMIC DNA]</scope>
    <source>
        <strain evidence="2">NBRC 111756</strain>
    </source>
</reference>
<dbReference type="RefSeq" id="WP_379910673.1">
    <property type="nucleotide sequence ID" value="NZ_JBHSWE010000001.1"/>
</dbReference>
<accession>A0ABW2A493</accession>
<proteinExistence type="predicted"/>
<sequence length="45" mass="4700">MSAQNINAQRIWNSLMEMGGIGATDAGGCCRLALTELDRQGATSS</sequence>
<name>A0ABW2A493_9GAMM</name>
<evidence type="ECO:0008006" key="3">
    <source>
        <dbReference type="Google" id="ProtNLM"/>
    </source>
</evidence>
<evidence type="ECO:0000313" key="1">
    <source>
        <dbReference type="EMBL" id="MFC6672216.1"/>
    </source>
</evidence>
<dbReference type="EMBL" id="JBHSWE010000001">
    <property type="protein sequence ID" value="MFC6672216.1"/>
    <property type="molecule type" value="Genomic_DNA"/>
</dbReference>
<dbReference type="Gene3D" id="3.40.630.10">
    <property type="entry name" value="Zn peptidases"/>
    <property type="match status" value="1"/>
</dbReference>
<keyword evidence="2" id="KW-1185">Reference proteome</keyword>
<evidence type="ECO:0000313" key="2">
    <source>
        <dbReference type="Proteomes" id="UP001596422"/>
    </source>
</evidence>
<organism evidence="1 2">
    <name type="scientific">Marinobacterium aestuariivivens</name>
    <dbReference type="NCBI Taxonomy" id="1698799"/>
    <lineage>
        <taxon>Bacteria</taxon>
        <taxon>Pseudomonadati</taxon>
        <taxon>Pseudomonadota</taxon>
        <taxon>Gammaproteobacteria</taxon>
        <taxon>Oceanospirillales</taxon>
        <taxon>Oceanospirillaceae</taxon>
        <taxon>Marinobacterium</taxon>
    </lineage>
</organism>
<dbReference type="Proteomes" id="UP001596422">
    <property type="component" value="Unassembled WGS sequence"/>
</dbReference>
<gene>
    <name evidence="1" type="ORF">ACFQDL_20690</name>
</gene>
<comment type="caution">
    <text evidence="1">The sequence shown here is derived from an EMBL/GenBank/DDBJ whole genome shotgun (WGS) entry which is preliminary data.</text>
</comment>